<reference evidence="2" key="1">
    <citation type="journal article" date="2015" name="Nature">
        <title>Complex archaea that bridge the gap between prokaryotes and eukaryotes.</title>
        <authorList>
            <person name="Spang A."/>
            <person name="Saw J.H."/>
            <person name="Jorgensen S.L."/>
            <person name="Zaremba-Niedzwiedzka K."/>
            <person name="Martijn J."/>
            <person name="Lind A.E."/>
            <person name="van Eijk R."/>
            <person name="Schleper C."/>
            <person name="Guy L."/>
            <person name="Ettema T.J."/>
        </authorList>
    </citation>
    <scope>NUCLEOTIDE SEQUENCE</scope>
</reference>
<organism evidence="2">
    <name type="scientific">marine sediment metagenome</name>
    <dbReference type="NCBI Taxonomy" id="412755"/>
    <lineage>
        <taxon>unclassified sequences</taxon>
        <taxon>metagenomes</taxon>
        <taxon>ecological metagenomes</taxon>
    </lineage>
</organism>
<evidence type="ECO:0000313" key="2">
    <source>
        <dbReference type="EMBL" id="KKN33912.1"/>
    </source>
</evidence>
<gene>
    <name evidence="2" type="ORF">LCGC14_0799050</name>
</gene>
<feature type="compositionally biased region" description="Basic and acidic residues" evidence="1">
    <location>
        <begin position="688"/>
        <end position="711"/>
    </location>
</feature>
<evidence type="ECO:0000256" key="1">
    <source>
        <dbReference type="SAM" id="MobiDB-lite"/>
    </source>
</evidence>
<dbReference type="EMBL" id="LAZR01002142">
    <property type="protein sequence ID" value="KKN33912.1"/>
    <property type="molecule type" value="Genomic_DNA"/>
</dbReference>
<feature type="region of interest" description="Disordered" evidence="1">
    <location>
        <begin position="688"/>
        <end position="769"/>
    </location>
</feature>
<comment type="caution">
    <text evidence="2">The sequence shown here is derived from an EMBL/GenBank/DDBJ whole genome shotgun (WGS) entry which is preliminary data.</text>
</comment>
<feature type="compositionally biased region" description="Basic and acidic residues" evidence="1">
    <location>
        <begin position="754"/>
        <end position="768"/>
    </location>
</feature>
<sequence>MGIQAVDTLLATPAEDLSPASRESLKKVMEVLPALEREELRASGERALAIVEASEELGISDRLAAHLLESPDLSATQVDVKESLQRKIGDIPSSRNFARIIGDTLQEALTFGSAETQTFNWESLNRKYDAAREEMGSAFEQATAEAESLGKRVAETKTEYLDRVLPSRGEFVQTILDAQPALAEMAKEVGLASIPIYGTIRTWEDSPNWARALGVASDLVFLVPIVGQGAAASRAGLGFGRTTGQVAIAELMSPITTLRHPIRTLKTALEPLETIFSPRKIPIEALEVRTHTIRIPVVEGGPQTPHTIRVPIGVVSPEEAMLLREKVTLASIRGERAVAPLGRVGEIEVLAPALQRVTTPAAVTNSPDIRNFFTGLTVGDQGGSSLYLAPGRMSRFVRATAGGLTEIPLSEKAEAARRLGLIPDTPVSGSVIIRDPALLTELQDSGKLYRKGVEIETTLPVGTHIPPPSQVLYTRSVETGERSAVLIIGKPFTPVEIARLKLVGPIEAIRSIFSPGPGRFTPYTDDLTRSSQAARQATALYDGAQEARTAGNVSEALRLERSADEVFVQADTLFARANLRAGVADLGVLPIAAYTGDQDIVEALRSIGTEVPAEVDVPRAVLGGERVPPERALVTEAGELAGRVPPPEAGELRVGDELAPRTEVLPPERVEVLPPERVEVLPADRVEVLPPDRVDEGPPPRRGEVPPDPRRYVPPPGIGERVPPPPRQAVIPTVPTRVPTGDPRRGRGMLPRGGGDRRPEAQELRERAPGVTWQQGRVWIALYPPYTEDDILISPYRQPINTEKVNGPKKAWDTIKGQGYEIDYETYDEWAAWFAPKGVEISARLSPSVSISPSLSVSYPADAGGMPLATRRAFWWHVD</sequence>
<dbReference type="AlphaFoldDB" id="A0A0F9QA32"/>
<protein>
    <submittedName>
        <fullName evidence="2">Uncharacterized protein</fullName>
    </submittedName>
</protein>
<accession>A0A0F9QA32</accession>
<feature type="compositionally biased region" description="Pro residues" evidence="1">
    <location>
        <begin position="712"/>
        <end position="727"/>
    </location>
</feature>
<proteinExistence type="predicted"/>
<name>A0A0F9QA32_9ZZZZ</name>